<dbReference type="Pfam" id="PF02511">
    <property type="entry name" value="Thy1"/>
    <property type="match status" value="1"/>
</dbReference>
<dbReference type="InterPro" id="IPR003669">
    <property type="entry name" value="Thymidylate_synthase_ThyX"/>
</dbReference>
<comment type="similarity">
    <text evidence="1">Belongs to the thymidylate synthase ThyX family.</text>
</comment>
<comment type="subunit">
    <text evidence="1">Homotetramer.</text>
</comment>
<keyword evidence="1" id="KW-0274">FAD</keyword>
<comment type="catalytic activity">
    <reaction evidence="1">
        <text>dUMP + (6R)-5,10-methylene-5,6,7,8-tetrahydrofolate + NADPH + H(+) = dTMP + (6S)-5,6,7,8-tetrahydrofolate + NADP(+)</text>
        <dbReference type="Rhea" id="RHEA:29043"/>
        <dbReference type="ChEBI" id="CHEBI:15378"/>
        <dbReference type="ChEBI" id="CHEBI:15636"/>
        <dbReference type="ChEBI" id="CHEBI:57453"/>
        <dbReference type="ChEBI" id="CHEBI:57783"/>
        <dbReference type="ChEBI" id="CHEBI:58349"/>
        <dbReference type="ChEBI" id="CHEBI:63528"/>
        <dbReference type="ChEBI" id="CHEBI:246422"/>
        <dbReference type="EC" id="2.1.1.148"/>
    </reaction>
</comment>
<dbReference type="GO" id="GO:0032259">
    <property type="term" value="P:methylation"/>
    <property type="evidence" value="ECO:0007669"/>
    <property type="project" value="UniProtKB-KW"/>
</dbReference>
<organism evidence="2 3">
    <name type="scientific">Selenomonas montiformis</name>
    <dbReference type="NCBI Taxonomy" id="2652285"/>
    <lineage>
        <taxon>Bacteria</taxon>
        <taxon>Bacillati</taxon>
        <taxon>Bacillota</taxon>
        <taxon>Negativicutes</taxon>
        <taxon>Selenomonadales</taxon>
        <taxon>Selenomonadaceae</taxon>
        <taxon>Selenomonas</taxon>
    </lineage>
</organism>
<sequence length="238" mass="26847">MKVKLLEYTPDPERVVAMAARLCYSASGAEELADRMDDAVVKKMVRKMVTIGHGSTLEHVSFTFGIEGVSRVLTHQLVRHRIASYDQQSQRYVAAHGFEYIVPPSIAAKPEARACFERIIAEIRNTYDVLTDMGIPKEDARYVLANATETKILVTMNARSLLHFFNLRCCNRAQWEIREMAYKMLAEVKKVAPALFFRAGATCIQTGSCPEGELTCGRFSEMMKRREAEASSDLLQEK</sequence>
<dbReference type="CDD" id="cd20175">
    <property type="entry name" value="ThyX"/>
    <property type="match status" value="1"/>
</dbReference>
<keyword evidence="1 2" id="KW-0808">Transferase</keyword>
<reference evidence="2 3" key="1">
    <citation type="submission" date="2019-08" db="EMBL/GenBank/DDBJ databases">
        <title>In-depth cultivation of the pig gut microbiome towards novel bacterial diversity and tailored functional studies.</title>
        <authorList>
            <person name="Wylensek D."/>
            <person name="Hitch T.C.A."/>
            <person name="Clavel T."/>
        </authorList>
    </citation>
    <scope>NUCLEOTIDE SEQUENCE [LARGE SCALE GENOMIC DNA]</scope>
    <source>
        <strain evidence="3">WCA-380-WT-3B3</strain>
    </source>
</reference>
<proteinExistence type="inferred from homology"/>
<name>A0A6I2UYA9_9FIRM</name>
<dbReference type="GO" id="GO:0006235">
    <property type="term" value="P:dTTP biosynthetic process"/>
    <property type="evidence" value="ECO:0007669"/>
    <property type="project" value="UniProtKB-UniRule"/>
</dbReference>
<feature type="binding site" evidence="1">
    <location>
        <begin position="157"/>
        <end position="159"/>
    </location>
    <ligand>
        <name>FAD</name>
        <dbReference type="ChEBI" id="CHEBI:57692"/>
        <note>ligand shared between neighboring subunits</note>
    </ligand>
</feature>
<dbReference type="PANTHER" id="PTHR34934">
    <property type="entry name" value="FLAVIN-DEPENDENT THYMIDYLATE SYNTHASE"/>
    <property type="match status" value="1"/>
</dbReference>
<dbReference type="RefSeq" id="WP_154620890.1">
    <property type="nucleotide sequence ID" value="NZ_CBCTNG010000006.1"/>
</dbReference>
<dbReference type="PROSITE" id="PS51331">
    <property type="entry name" value="THYX"/>
    <property type="match status" value="1"/>
</dbReference>
<dbReference type="Proteomes" id="UP000430222">
    <property type="component" value="Unassembled WGS sequence"/>
</dbReference>
<dbReference type="GO" id="GO:0050660">
    <property type="term" value="F:flavin adenine dinucleotide binding"/>
    <property type="evidence" value="ECO:0007669"/>
    <property type="project" value="UniProtKB-UniRule"/>
</dbReference>
<dbReference type="PANTHER" id="PTHR34934:SF1">
    <property type="entry name" value="FLAVIN-DEPENDENT THYMIDYLATE SYNTHASE"/>
    <property type="match status" value="1"/>
</dbReference>
<keyword evidence="1" id="KW-0521">NADP</keyword>
<dbReference type="GO" id="GO:0004799">
    <property type="term" value="F:thymidylate synthase activity"/>
    <property type="evidence" value="ECO:0007669"/>
    <property type="project" value="TreeGrafter"/>
</dbReference>
<dbReference type="NCBIfam" id="TIGR02170">
    <property type="entry name" value="thyX"/>
    <property type="match status" value="1"/>
</dbReference>
<keyword evidence="3" id="KW-1185">Reference proteome</keyword>
<feature type="binding site" description="in other chain" evidence="1">
    <location>
        <position position="141"/>
    </location>
    <ligand>
        <name>dUMP</name>
        <dbReference type="ChEBI" id="CHEBI:246422"/>
        <note>ligand shared between dimeric partners</note>
    </ligand>
</feature>
<comment type="function">
    <text evidence="1">Catalyzes the reductive methylation of 2'-deoxyuridine-5'-monophosphate (dUMP) to 2'-deoxythymidine-5'-monophosphate (dTMP) while utilizing 5,10-methylenetetrahydrofolate (mTHF) as the methyl donor, and NADPH and FADH(2) as the reductant.</text>
</comment>
<dbReference type="GO" id="GO:0006231">
    <property type="term" value="P:dTMP biosynthetic process"/>
    <property type="evidence" value="ECO:0007669"/>
    <property type="project" value="UniProtKB-UniRule"/>
</dbReference>
<dbReference type="UniPathway" id="UPA00575"/>
<feature type="binding site" evidence="1">
    <location>
        <position position="168"/>
    </location>
    <ligand>
        <name>dUMP</name>
        <dbReference type="ChEBI" id="CHEBI:246422"/>
        <note>ligand shared between dimeric partners</note>
    </ligand>
</feature>
<evidence type="ECO:0000256" key="1">
    <source>
        <dbReference type="HAMAP-Rule" id="MF_01408"/>
    </source>
</evidence>
<keyword evidence="1" id="KW-0285">Flavoprotein</keyword>
<evidence type="ECO:0000313" key="2">
    <source>
        <dbReference type="EMBL" id="MSV25110.1"/>
    </source>
</evidence>
<dbReference type="Gene3D" id="3.30.1360.170">
    <property type="match status" value="1"/>
</dbReference>
<comment type="cofactor">
    <cofactor evidence="1">
        <name>FAD</name>
        <dbReference type="ChEBI" id="CHEBI:57692"/>
    </cofactor>
    <text evidence="1">Binds 4 FAD per tetramer. Each FAD binding site is formed by three monomers.</text>
</comment>
<dbReference type="SUPFAM" id="SSF69796">
    <property type="entry name" value="Thymidylate synthase-complementing protein Thy1"/>
    <property type="match status" value="1"/>
</dbReference>
<keyword evidence="1" id="KW-0545">Nucleotide biosynthesis</keyword>
<feature type="binding site" evidence="1">
    <location>
        <begin position="79"/>
        <end position="81"/>
    </location>
    <ligand>
        <name>FAD</name>
        <dbReference type="ChEBI" id="CHEBI:57692"/>
        <note>ligand shared between neighboring subunits</note>
    </ligand>
</feature>
<feature type="binding site" evidence="1">
    <location>
        <begin position="76"/>
        <end position="79"/>
    </location>
    <ligand>
        <name>dUMP</name>
        <dbReference type="ChEBI" id="CHEBI:246422"/>
        <note>ligand shared between dimeric partners</note>
    </ligand>
</feature>
<accession>A0A6I2UYA9</accession>
<dbReference type="EMBL" id="VUNL01000008">
    <property type="protein sequence ID" value="MSV25110.1"/>
    <property type="molecule type" value="Genomic_DNA"/>
</dbReference>
<gene>
    <name evidence="1" type="primary">thyX</name>
    <name evidence="2" type="ORF">FYJ78_07925</name>
</gene>
<evidence type="ECO:0000313" key="3">
    <source>
        <dbReference type="Proteomes" id="UP000430222"/>
    </source>
</evidence>
<feature type="active site" description="Involved in ionization of N3 of dUMP, leading to its activation" evidence="1">
    <location>
        <position position="168"/>
    </location>
</feature>
<comment type="pathway">
    <text evidence="1">Pyrimidine metabolism; dTTP biosynthesis.</text>
</comment>
<dbReference type="GO" id="GO:0050797">
    <property type="term" value="F:thymidylate synthase (FAD) activity"/>
    <property type="evidence" value="ECO:0007669"/>
    <property type="project" value="UniProtKB-UniRule"/>
</dbReference>
<dbReference type="EC" id="2.1.1.148" evidence="1"/>
<comment type="caution">
    <text evidence="2">The sequence shown here is derived from an EMBL/GenBank/DDBJ whole genome shotgun (WGS) entry which is preliminary data.</text>
</comment>
<keyword evidence="1 2" id="KW-0489">Methyltransferase</keyword>
<dbReference type="GO" id="GO:0070402">
    <property type="term" value="F:NADPH binding"/>
    <property type="evidence" value="ECO:0007669"/>
    <property type="project" value="TreeGrafter"/>
</dbReference>
<protein>
    <recommendedName>
        <fullName evidence="1">Flavin-dependent thymidylate synthase</fullName>
        <shortName evidence="1">FDTS</shortName>
        <ecNumber evidence="1">2.1.1.148</ecNumber>
    </recommendedName>
    <alternativeName>
        <fullName evidence="1">FAD-dependent thymidylate synthase</fullName>
    </alternativeName>
    <alternativeName>
        <fullName evidence="1">Thymidylate synthase ThyX</fullName>
        <shortName evidence="1">TS</shortName>
        <shortName evidence="1">TSase</shortName>
    </alternativeName>
</protein>
<feature type="binding site" evidence="1">
    <location>
        <position position="87"/>
    </location>
    <ligand>
        <name>FAD</name>
        <dbReference type="ChEBI" id="CHEBI:57692"/>
        <note>ligand shared between neighboring subunits</note>
    </ligand>
</feature>
<dbReference type="InterPro" id="IPR036098">
    <property type="entry name" value="Thymidylate_synthase_ThyX_sf"/>
</dbReference>
<feature type="binding site" description="in other chain" evidence="1">
    <location>
        <begin position="87"/>
        <end position="91"/>
    </location>
    <ligand>
        <name>dUMP</name>
        <dbReference type="ChEBI" id="CHEBI:246422"/>
        <note>ligand shared between dimeric partners</note>
    </ligand>
</feature>
<dbReference type="HAMAP" id="MF_01408">
    <property type="entry name" value="ThyX"/>
    <property type="match status" value="1"/>
</dbReference>
<feature type="binding site" evidence="1">
    <location>
        <position position="55"/>
    </location>
    <ligand>
        <name>FAD</name>
        <dbReference type="ChEBI" id="CHEBI:57692"/>
        <note>ligand shared between neighboring subunits</note>
    </ligand>
</feature>
<feature type="binding site" evidence="1">
    <location>
        <position position="163"/>
    </location>
    <ligand>
        <name>FAD</name>
        <dbReference type="ChEBI" id="CHEBI:57692"/>
        <note>ligand shared between neighboring subunits</note>
    </ligand>
</feature>
<dbReference type="AlphaFoldDB" id="A0A6I2UYA9"/>